<evidence type="ECO:0000259" key="3">
    <source>
        <dbReference type="Pfam" id="PF25917"/>
    </source>
</evidence>
<dbReference type="FunFam" id="2.40.30.170:FF:000010">
    <property type="entry name" value="Efflux RND transporter periplasmic adaptor subunit"/>
    <property type="match status" value="1"/>
</dbReference>
<dbReference type="PROSITE" id="PS00430">
    <property type="entry name" value="TONB_DEPENDENT_REC_1"/>
    <property type="match status" value="1"/>
</dbReference>
<organism evidence="6 7">
    <name type="scientific">Pelotomaculum propionicicum</name>
    <dbReference type="NCBI Taxonomy" id="258475"/>
    <lineage>
        <taxon>Bacteria</taxon>
        <taxon>Bacillati</taxon>
        <taxon>Bacillota</taxon>
        <taxon>Clostridia</taxon>
        <taxon>Eubacteriales</taxon>
        <taxon>Desulfotomaculaceae</taxon>
        <taxon>Pelotomaculum</taxon>
    </lineage>
</organism>
<evidence type="ECO:0000256" key="1">
    <source>
        <dbReference type="ARBA" id="ARBA00009477"/>
    </source>
</evidence>
<feature type="domain" description="CusB-like beta-barrel" evidence="4">
    <location>
        <begin position="242"/>
        <end position="316"/>
    </location>
</feature>
<proteinExistence type="inferred from homology"/>
<dbReference type="Pfam" id="PF25917">
    <property type="entry name" value="BSH_RND"/>
    <property type="match status" value="1"/>
</dbReference>
<dbReference type="Gene3D" id="2.40.30.170">
    <property type="match status" value="1"/>
</dbReference>
<feature type="coiled-coil region" evidence="2">
    <location>
        <begin position="117"/>
        <end position="144"/>
    </location>
</feature>
<dbReference type="Pfam" id="PF25989">
    <property type="entry name" value="YknX_C"/>
    <property type="match status" value="1"/>
</dbReference>
<dbReference type="InterPro" id="IPR058792">
    <property type="entry name" value="Beta-barrel_RND_2"/>
</dbReference>
<keyword evidence="2" id="KW-0175">Coiled coil</keyword>
<feature type="domain" description="Multidrug resistance protein MdtA-like barrel-sandwich hybrid" evidence="3">
    <location>
        <begin position="62"/>
        <end position="231"/>
    </location>
</feature>
<name>A0A4Y7RKN7_9FIRM</name>
<evidence type="ECO:0000256" key="2">
    <source>
        <dbReference type="SAM" id="Coils"/>
    </source>
</evidence>
<dbReference type="GO" id="GO:0015562">
    <property type="term" value="F:efflux transmembrane transporter activity"/>
    <property type="evidence" value="ECO:0007669"/>
    <property type="project" value="TreeGrafter"/>
</dbReference>
<dbReference type="PROSITE" id="PS51257">
    <property type="entry name" value="PROKAR_LIPOPROTEIN"/>
    <property type="match status" value="1"/>
</dbReference>
<sequence>MRRKLLYGVLIIALIGAAACFAIDKNKDSAGAPGPRAVETITVQAQTTRPGGGLAGIVMPARQAKLGFQVGGRLQGQLLAEGTAVEEGAVLASLDPADYQAQAAAAGAATEAARAGIQQAAALLDQAEAAYQKAQLDYNRAKSLYEANTISRAQFDDAGTQLSLAAAKYREAQSAYFEGQGASVSDYQRAEAQAGLYMLQLSHTSLTAPFKGVILKKLGESGEMVGAGAPVYVIGDLDQVKVEVTLAAAALKDWQAGDPVTVTSPDLPGQSWTGAVSQVNPAADTQTGTFLMEVKVDNPGQALKPGMVARVTSTRQTGAALWIPVGALVKRGSDVTVFVVRDNQSFARKITTGETAGNLIQVLDGLAPGEELVIRGALYLRDGDPVLRQKS</sequence>
<dbReference type="InterPro" id="IPR058637">
    <property type="entry name" value="YknX-like_C"/>
</dbReference>
<evidence type="ECO:0000313" key="6">
    <source>
        <dbReference type="EMBL" id="TEB09242.1"/>
    </source>
</evidence>
<dbReference type="EMBL" id="QFFZ01000054">
    <property type="protein sequence ID" value="TEB09242.1"/>
    <property type="molecule type" value="Genomic_DNA"/>
</dbReference>
<dbReference type="InterPro" id="IPR006143">
    <property type="entry name" value="RND_pump_MFP"/>
</dbReference>
<dbReference type="GO" id="GO:1990281">
    <property type="term" value="C:efflux pump complex"/>
    <property type="evidence" value="ECO:0007669"/>
    <property type="project" value="TreeGrafter"/>
</dbReference>
<dbReference type="RefSeq" id="WP_192902979.1">
    <property type="nucleotide sequence ID" value="NZ_QFFZ01000054.1"/>
</dbReference>
<evidence type="ECO:0000259" key="4">
    <source>
        <dbReference type="Pfam" id="PF25954"/>
    </source>
</evidence>
<dbReference type="AlphaFoldDB" id="A0A4Y7RKN7"/>
<dbReference type="Gene3D" id="2.40.420.20">
    <property type="match status" value="1"/>
</dbReference>
<reference evidence="6 7" key="1">
    <citation type="journal article" date="2018" name="Environ. Microbiol.">
        <title>Novel energy conservation strategies and behaviour of Pelotomaculum schinkii driving syntrophic propionate catabolism.</title>
        <authorList>
            <person name="Hidalgo-Ahumada C.A.P."/>
            <person name="Nobu M.K."/>
            <person name="Narihiro T."/>
            <person name="Tamaki H."/>
            <person name="Liu W.T."/>
            <person name="Kamagata Y."/>
            <person name="Stams A.J.M."/>
            <person name="Imachi H."/>
            <person name="Sousa D.Z."/>
        </authorList>
    </citation>
    <scope>NUCLEOTIDE SEQUENCE [LARGE SCALE GENOMIC DNA]</scope>
    <source>
        <strain evidence="6 7">MGP</strain>
    </source>
</reference>
<gene>
    <name evidence="6" type="primary">mdtE_2</name>
    <name evidence="6" type="ORF">Pmgp_03281</name>
</gene>
<dbReference type="NCBIfam" id="TIGR01730">
    <property type="entry name" value="RND_mfp"/>
    <property type="match status" value="1"/>
</dbReference>
<dbReference type="Pfam" id="PF25954">
    <property type="entry name" value="Beta-barrel_RND_2"/>
    <property type="match status" value="1"/>
</dbReference>
<comment type="similarity">
    <text evidence="1">Belongs to the membrane fusion protein (MFP) (TC 8.A.1) family.</text>
</comment>
<dbReference type="Gene3D" id="1.10.287.470">
    <property type="entry name" value="Helix hairpin bin"/>
    <property type="match status" value="1"/>
</dbReference>
<dbReference type="InterPro" id="IPR010916">
    <property type="entry name" value="TonB_box_CS"/>
</dbReference>
<evidence type="ECO:0000259" key="5">
    <source>
        <dbReference type="Pfam" id="PF25989"/>
    </source>
</evidence>
<dbReference type="InterPro" id="IPR058625">
    <property type="entry name" value="MdtA-like_BSH"/>
</dbReference>
<keyword evidence="7" id="KW-1185">Reference proteome</keyword>
<dbReference type="Proteomes" id="UP000297597">
    <property type="component" value="Unassembled WGS sequence"/>
</dbReference>
<dbReference type="PANTHER" id="PTHR30469:SF15">
    <property type="entry name" value="HLYD FAMILY OF SECRETION PROTEINS"/>
    <property type="match status" value="1"/>
</dbReference>
<feature type="domain" description="YknX-like C-terminal permuted SH3-like" evidence="5">
    <location>
        <begin position="321"/>
        <end position="386"/>
    </location>
</feature>
<accession>A0A4Y7RKN7</accession>
<protein>
    <submittedName>
        <fullName evidence="6">Multidrug resistance protein MdtE</fullName>
    </submittedName>
</protein>
<dbReference type="PANTHER" id="PTHR30469">
    <property type="entry name" value="MULTIDRUG RESISTANCE PROTEIN MDTA"/>
    <property type="match status" value="1"/>
</dbReference>
<evidence type="ECO:0000313" key="7">
    <source>
        <dbReference type="Proteomes" id="UP000297597"/>
    </source>
</evidence>
<dbReference type="SUPFAM" id="SSF111369">
    <property type="entry name" value="HlyD-like secretion proteins"/>
    <property type="match status" value="2"/>
</dbReference>
<dbReference type="Gene3D" id="2.40.50.100">
    <property type="match status" value="1"/>
</dbReference>
<comment type="caution">
    <text evidence="6">The sequence shown here is derived from an EMBL/GenBank/DDBJ whole genome shotgun (WGS) entry which is preliminary data.</text>
</comment>